<dbReference type="InterPro" id="IPR043128">
    <property type="entry name" value="Rev_trsase/Diguanyl_cyclase"/>
</dbReference>
<protein>
    <recommendedName>
        <fullName evidence="3">Reverse transcriptase</fullName>
    </recommendedName>
</protein>
<dbReference type="AlphaFoldDB" id="A0A9Q3D1D2"/>
<accession>A0A9Q3D1D2</accession>
<evidence type="ECO:0000313" key="2">
    <source>
        <dbReference type="Proteomes" id="UP000765509"/>
    </source>
</evidence>
<dbReference type="EMBL" id="AVOT02011808">
    <property type="protein sequence ID" value="MBW0492905.1"/>
    <property type="molecule type" value="Genomic_DNA"/>
</dbReference>
<dbReference type="Gene3D" id="3.30.70.270">
    <property type="match status" value="1"/>
</dbReference>
<dbReference type="PANTHER" id="PTHR24559">
    <property type="entry name" value="TRANSPOSON TY3-I GAG-POL POLYPROTEIN"/>
    <property type="match status" value="1"/>
</dbReference>
<evidence type="ECO:0008006" key="3">
    <source>
        <dbReference type="Google" id="ProtNLM"/>
    </source>
</evidence>
<evidence type="ECO:0000313" key="1">
    <source>
        <dbReference type="EMBL" id="MBW0492905.1"/>
    </source>
</evidence>
<dbReference type="SUPFAM" id="SSF56672">
    <property type="entry name" value="DNA/RNA polymerases"/>
    <property type="match status" value="1"/>
</dbReference>
<dbReference type="PANTHER" id="PTHR24559:SF444">
    <property type="entry name" value="REVERSE TRANSCRIPTASE DOMAIN-CONTAINING PROTEIN"/>
    <property type="match status" value="1"/>
</dbReference>
<dbReference type="InterPro" id="IPR053134">
    <property type="entry name" value="RNA-dir_DNA_polymerase"/>
</dbReference>
<keyword evidence="2" id="KW-1185">Reference proteome</keyword>
<dbReference type="OrthoDB" id="2286699at2759"/>
<sequence length="182" mass="21509">MKQKFLYLLYKYKSASETDKEPLGAIIENKVGTILNLEYPYSPLLRRPNYPASSRAREVLEVQIKELMDLGVGREVGNNEQVEVSKPFIMTWNNGEQRIVWDFRALNTYTIPYRYPIPTIHETLKQFSHSEFGTAMDSLEGFYQNSFRRNYKKLLRRIFHCGIYEYLRMPFGIKIPLPIIKE</sequence>
<dbReference type="Proteomes" id="UP000765509">
    <property type="component" value="Unassembled WGS sequence"/>
</dbReference>
<proteinExistence type="predicted"/>
<dbReference type="InterPro" id="IPR043502">
    <property type="entry name" value="DNA/RNA_pol_sf"/>
</dbReference>
<dbReference type="Gene3D" id="3.10.10.10">
    <property type="entry name" value="HIV Type 1 Reverse Transcriptase, subunit A, domain 1"/>
    <property type="match status" value="1"/>
</dbReference>
<reference evidence="1" key="1">
    <citation type="submission" date="2021-03" db="EMBL/GenBank/DDBJ databases">
        <title>Draft genome sequence of rust myrtle Austropuccinia psidii MF-1, a brazilian biotype.</title>
        <authorList>
            <person name="Quecine M.C."/>
            <person name="Pachon D.M.R."/>
            <person name="Bonatelli M.L."/>
            <person name="Correr F.H."/>
            <person name="Franceschini L.M."/>
            <person name="Leite T.F."/>
            <person name="Margarido G.R.A."/>
            <person name="Almeida C.A."/>
            <person name="Ferrarezi J.A."/>
            <person name="Labate C.A."/>
        </authorList>
    </citation>
    <scope>NUCLEOTIDE SEQUENCE</scope>
    <source>
        <strain evidence="1">MF-1</strain>
    </source>
</reference>
<organism evidence="1 2">
    <name type="scientific">Austropuccinia psidii MF-1</name>
    <dbReference type="NCBI Taxonomy" id="1389203"/>
    <lineage>
        <taxon>Eukaryota</taxon>
        <taxon>Fungi</taxon>
        <taxon>Dikarya</taxon>
        <taxon>Basidiomycota</taxon>
        <taxon>Pucciniomycotina</taxon>
        <taxon>Pucciniomycetes</taxon>
        <taxon>Pucciniales</taxon>
        <taxon>Sphaerophragmiaceae</taxon>
        <taxon>Austropuccinia</taxon>
    </lineage>
</organism>
<comment type="caution">
    <text evidence="1">The sequence shown here is derived from an EMBL/GenBank/DDBJ whole genome shotgun (WGS) entry which is preliminary data.</text>
</comment>
<gene>
    <name evidence="1" type="ORF">O181_032620</name>
</gene>
<name>A0A9Q3D1D2_9BASI</name>